<accession>A0A319D9V6</accession>
<evidence type="ECO:0000256" key="1">
    <source>
        <dbReference type="SAM" id="Phobius"/>
    </source>
</evidence>
<sequence>MDAVLVKNGRLGLGLFTSLGLLTYFHTYWGISAGIPYMISDEFCRCGWCEVAVNYIVLCMCECGCGVPGILGGGGDGGVDVDDVDSCRRIGLDWIGLNDEMECKDGQRAESVPMISCHHGVVVCIAGT</sequence>
<feature type="transmembrane region" description="Helical" evidence="1">
    <location>
        <begin position="12"/>
        <end position="31"/>
    </location>
</feature>
<keyword evidence="1" id="KW-0472">Membrane</keyword>
<dbReference type="EMBL" id="KZ825882">
    <property type="protein sequence ID" value="PYH93951.1"/>
    <property type="molecule type" value="Genomic_DNA"/>
</dbReference>
<keyword evidence="1" id="KW-1133">Transmembrane helix</keyword>
<dbReference type="AlphaFoldDB" id="A0A319D9V6"/>
<dbReference type="VEuPathDB" id="FungiDB:BO71DRAFT_243513"/>
<name>A0A319D9V6_9EURO</name>
<gene>
    <name evidence="2" type="ORF">BO71DRAFT_243513</name>
</gene>
<evidence type="ECO:0000313" key="2">
    <source>
        <dbReference type="EMBL" id="PYH93951.1"/>
    </source>
</evidence>
<reference evidence="2 3" key="1">
    <citation type="submission" date="2018-02" db="EMBL/GenBank/DDBJ databases">
        <title>The genomes of Aspergillus section Nigri reveals drivers in fungal speciation.</title>
        <authorList>
            <consortium name="DOE Joint Genome Institute"/>
            <person name="Vesth T.C."/>
            <person name="Nybo J."/>
            <person name="Theobald S."/>
            <person name="Brandl J."/>
            <person name="Frisvad J.C."/>
            <person name="Nielsen K.F."/>
            <person name="Lyhne E.K."/>
            <person name="Kogle M.E."/>
            <person name="Kuo A."/>
            <person name="Riley R."/>
            <person name="Clum A."/>
            <person name="Nolan M."/>
            <person name="Lipzen A."/>
            <person name="Salamov A."/>
            <person name="Henrissat B."/>
            <person name="Wiebenga A."/>
            <person name="De vries R.P."/>
            <person name="Grigoriev I.V."/>
            <person name="Mortensen U.H."/>
            <person name="Andersen M.R."/>
            <person name="Baker S.E."/>
        </authorList>
    </citation>
    <scope>NUCLEOTIDE SEQUENCE [LARGE SCALE GENOMIC DNA]</scope>
    <source>
        <strain evidence="2 3">CBS 707.79</strain>
    </source>
</reference>
<keyword evidence="1" id="KW-0812">Transmembrane</keyword>
<evidence type="ECO:0000313" key="3">
    <source>
        <dbReference type="Proteomes" id="UP000247810"/>
    </source>
</evidence>
<proteinExistence type="predicted"/>
<keyword evidence="3" id="KW-1185">Reference proteome</keyword>
<dbReference type="Proteomes" id="UP000247810">
    <property type="component" value="Unassembled WGS sequence"/>
</dbReference>
<protein>
    <submittedName>
        <fullName evidence="2">Uncharacterized protein</fullName>
    </submittedName>
</protein>
<organism evidence="2 3">
    <name type="scientific">Aspergillus ellipticus CBS 707.79</name>
    <dbReference type="NCBI Taxonomy" id="1448320"/>
    <lineage>
        <taxon>Eukaryota</taxon>
        <taxon>Fungi</taxon>
        <taxon>Dikarya</taxon>
        <taxon>Ascomycota</taxon>
        <taxon>Pezizomycotina</taxon>
        <taxon>Eurotiomycetes</taxon>
        <taxon>Eurotiomycetidae</taxon>
        <taxon>Eurotiales</taxon>
        <taxon>Aspergillaceae</taxon>
        <taxon>Aspergillus</taxon>
        <taxon>Aspergillus subgen. Circumdati</taxon>
    </lineage>
</organism>